<dbReference type="InterPro" id="IPR032790">
    <property type="entry name" value="GDE_C"/>
</dbReference>
<protein>
    <recommendedName>
        <fullName evidence="7">Glycogen debranching enzyme</fullName>
        <ecNumber evidence="5">2.4.1.25</ecNumber>
        <ecNumber evidence="6">3.2.1.33</ecNumber>
    </recommendedName>
    <alternativeName>
        <fullName evidence="16">Glycogen debrancher</fullName>
    </alternativeName>
</protein>
<dbReference type="Pfam" id="PF06202">
    <property type="entry name" value="GDE_C"/>
    <property type="match status" value="1"/>
</dbReference>
<dbReference type="GO" id="GO:0004134">
    <property type="term" value="F:4-alpha-glucanotransferase activity"/>
    <property type="evidence" value="ECO:0007669"/>
    <property type="project" value="UniProtKB-EC"/>
</dbReference>
<evidence type="ECO:0000256" key="3">
    <source>
        <dbReference type="ARBA" id="ARBA00003530"/>
    </source>
</evidence>
<keyword evidence="14" id="KW-0326">Glycosidase</keyword>
<evidence type="ECO:0000256" key="5">
    <source>
        <dbReference type="ARBA" id="ARBA00012560"/>
    </source>
</evidence>
<keyword evidence="10" id="KW-0808">Transferase</keyword>
<dbReference type="Pfam" id="PF14699">
    <property type="entry name" value="hGDE_N"/>
    <property type="match status" value="1"/>
</dbReference>
<evidence type="ECO:0000256" key="11">
    <source>
        <dbReference type="ARBA" id="ARBA00022801"/>
    </source>
</evidence>
<organism evidence="18 19">
    <name type="scientific">Cryptococcus depauperatus CBS 7841</name>
    <dbReference type="NCBI Taxonomy" id="1295531"/>
    <lineage>
        <taxon>Eukaryota</taxon>
        <taxon>Fungi</taxon>
        <taxon>Dikarya</taxon>
        <taxon>Basidiomycota</taxon>
        <taxon>Agaricomycotina</taxon>
        <taxon>Tremellomycetes</taxon>
        <taxon>Tremellales</taxon>
        <taxon>Cryptococcaceae</taxon>
        <taxon>Cryptococcus</taxon>
    </lineage>
</organism>
<evidence type="ECO:0000256" key="17">
    <source>
        <dbReference type="SAM" id="MobiDB-lite"/>
    </source>
</evidence>
<dbReference type="InterPro" id="IPR017853">
    <property type="entry name" value="GH"/>
</dbReference>
<dbReference type="SUPFAM" id="SSF48208">
    <property type="entry name" value="Six-hairpin glycosidases"/>
    <property type="match status" value="1"/>
</dbReference>
<dbReference type="RefSeq" id="XP_066071767.1">
    <property type="nucleotide sequence ID" value="XM_066215670.1"/>
</dbReference>
<reference evidence="18" key="1">
    <citation type="submission" date="2016-06" db="EMBL/GenBank/DDBJ databases">
        <authorList>
            <person name="Cuomo C."/>
            <person name="Litvintseva A."/>
            <person name="Heitman J."/>
            <person name="Chen Y."/>
            <person name="Sun S."/>
            <person name="Springer D."/>
            <person name="Dromer F."/>
            <person name="Young S."/>
            <person name="Zeng Q."/>
            <person name="Chapman S."/>
            <person name="Gujja S."/>
            <person name="Saif S."/>
            <person name="Birren B."/>
        </authorList>
    </citation>
    <scope>NUCLEOTIDE SEQUENCE</scope>
    <source>
        <strain evidence="18">CBS 7841</strain>
    </source>
</reference>
<dbReference type="SUPFAM" id="SSF51445">
    <property type="entry name" value="(Trans)glycosidases"/>
    <property type="match status" value="1"/>
</dbReference>
<dbReference type="VEuPathDB" id="FungiDB:L203_02687"/>
<comment type="similarity">
    <text evidence="15">Belongs to the glycogen debranching enzyme family.</text>
</comment>
<feature type="region of interest" description="Disordered" evidence="17">
    <location>
        <begin position="1"/>
        <end position="31"/>
    </location>
</feature>
<dbReference type="InterPro" id="IPR029436">
    <property type="entry name" value="AGL_euk_N"/>
</dbReference>
<evidence type="ECO:0000256" key="7">
    <source>
        <dbReference type="ARBA" id="ARBA00020723"/>
    </source>
</evidence>
<evidence type="ECO:0000256" key="12">
    <source>
        <dbReference type="ARBA" id="ARBA00023056"/>
    </source>
</evidence>
<dbReference type="PANTHER" id="PTHR10569:SF2">
    <property type="entry name" value="GLYCOGEN DEBRANCHING ENZYME"/>
    <property type="match status" value="1"/>
</dbReference>
<keyword evidence="19" id="KW-1185">Reference proteome</keyword>
<evidence type="ECO:0000256" key="1">
    <source>
        <dbReference type="ARBA" id="ARBA00000439"/>
    </source>
</evidence>
<dbReference type="InterPro" id="IPR032792">
    <property type="entry name" value="AGL_glucanoTrfase"/>
</dbReference>
<dbReference type="Proteomes" id="UP000094043">
    <property type="component" value="Chromosome 8"/>
</dbReference>
<dbReference type="InterPro" id="IPR008928">
    <property type="entry name" value="6-hairpin_glycosidase_sf"/>
</dbReference>
<proteinExistence type="inferred from homology"/>
<keyword evidence="13" id="KW-0511">Multifunctional enzyme</keyword>
<dbReference type="GeneID" id="91090522"/>
<accession>A0A1E3IJA2</accession>
<comment type="subcellular location">
    <subcellularLocation>
        <location evidence="4">Cytoplasm</location>
    </subcellularLocation>
</comment>
<evidence type="ECO:0000256" key="13">
    <source>
        <dbReference type="ARBA" id="ARBA00023268"/>
    </source>
</evidence>
<sequence>MTIASVVRPTNIGLPNATKAGNEPKKTPKTPQDEAISFFTHVGQDSEPVQVWELALEDDGGPGPGKNYIRLPPPIKPYILRFSIQPGTEVSRNGVLKSDFPMDGGVFQRGDWKERKLPSDLSKPIQIDLPISAPGAFCYFIEYDSPSSNHRVQGRPGYFNVDPIIHLPARTPFFPQDVTVVTNPLNDESSGAILPKDAALSLDGLTILSTLAKWLGTTDKWEPFFAESSRRGYNMLHWAPLQQRGESGSPYSIKDQLAFDKNILKNSDATDGGLQEIEDVMDFARKKYGLGGVTDIVVNHMAYDSPWLQEHPEAGYSPYNTPHLAPAVELEDVLFDLTDNLSALGLPTVLRSEEDLQRLIPHIKDAIDGANLWEYYVFDVEKSVKAVAESLMSGKSKAWSGEELSNLNLDQLVNVVKTSNIIDNYRAFSSRYCTSVGPAVAAGFIQAAYPDDSVENQSSKWGKILDILNVDLYKEINEDVKIAVDSTVGRLRYTRLDENGPNIGEINRKTPICEPYFTRLPRNETTSKHPDSALSLANNGWMWAADPLNNFAEYPSKAYIRREIIVWGDCVKLRYGSKPEDNSWLWRHMTSYAELLAGIFDGFRLDNCHSTPLPVGKAIIDAGRRVNPNLYIMAELFTGSEEMDLKFVRELGINSLVREAYNGDTIKNSGDLLWRYGLGRPVGSMDVACLTSAGEINASLPSANAASRPAKITPLQGSVPHAVMYDLTHDNQSPFYKRTAEDALSTGALVTFCAAAVGSNKGFDDLYPKYLDLVTDNRMYSLTSKEKEREGGIGPIKRVLNALHVEMMKNGFSEGHVHQEGQYLMVHRVHPITHKGYMLVAHTAYKGFEGRGWVHPIKLGRTSISYLFGASIHTDFSRWKDDPSTHNGIPSVLKDIPKPEIRKGEENGETYEEVIVPDEFPPGSIMVFSTQMSDISGDLDDFCKQDVEKSMSELDLVDLNVVLYRADGEERDATGGDGVYTIPNYGSLTYCGLEGWMHPLRIITKKNDLGHPLCQHLREGTWAFDYVTQRLERQTGDLPRLSAPAKWLSSRFDRIKATVPSFMRPKYFSLVIHEAYKAARKAAIEQCSEFVSSGHSLTHDLALCSVQMYGLVKSASLDPAKAVPSLAAGLPHFTAGWARCWGRDVFISLRGLFLTTGNFQAAHAHILSFGSTLKHGLIPNLLDSTRNPRYNCRDGPWWYIQNIQDYTVTAPNGLSILAEKVKRRFPADDTWVPWDSPKAYEWESSVAELIQEILQKHAQGIEFREYNAGPNLDMDMRDEGFNQKIWVDWTTGIIFGGNRYNCGTWMDKNGSSEKAGNKGLPATPRDGAPVEITGLLKSTVTWLDKLSKGGSFPFKGVKATIGGEERIVTYKEWSDLLQASFEKCYYVPSNPAEDDQYMINKNLVNRRGIYKDVYGTPKDREWSDYQFRCNFTLPMVVAPELFTPSKAIDALRIADAVLRAPLGMKTLDPSDSQYRPDYDNSNDSSDQSIAKGWNYHQGPEWGFPLGWFLLAYLQFDRIAGEGTSDQNKTLHYISSILRKLAHHIDKDPWRGLPELTNSNGSYCYDSCNTQAWSASTILDVLEEMHKLGLE</sequence>
<dbReference type="CDD" id="cd11327">
    <property type="entry name" value="AmyAc_Glg_debranch_2"/>
    <property type="match status" value="1"/>
</dbReference>
<keyword evidence="12" id="KW-0320">Glycogen biosynthesis</keyword>
<evidence type="ECO:0000256" key="6">
    <source>
        <dbReference type="ARBA" id="ARBA00012778"/>
    </source>
</evidence>
<dbReference type="FunFam" id="3.20.20.80:FF:000205">
    <property type="entry name" value="Unplaced genomic scaffold supercont1.19, whole genome shotgun sequence"/>
    <property type="match status" value="1"/>
</dbReference>
<name>A0A1E3IJA2_9TREE</name>
<evidence type="ECO:0000256" key="4">
    <source>
        <dbReference type="ARBA" id="ARBA00004496"/>
    </source>
</evidence>
<evidence type="ECO:0000256" key="10">
    <source>
        <dbReference type="ARBA" id="ARBA00022679"/>
    </source>
</evidence>
<evidence type="ECO:0000256" key="15">
    <source>
        <dbReference type="ARBA" id="ARBA00025780"/>
    </source>
</evidence>
<gene>
    <name evidence="18" type="ORF">L203_106314</name>
</gene>
<dbReference type="PANTHER" id="PTHR10569">
    <property type="entry name" value="GLYCOGEN DEBRANCHING ENZYME"/>
    <property type="match status" value="1"/>
</dbReference>
<dbReference type="GO" id="GO:0005978">
    <property type="term" value="P:glycogen biosynthetic process"/>
    <property type="evidence" value="ECO:0007669"/>
    <property type="project" value="UniProtKB-KW"/>
</dbReference>
<evidence type="ECO:0000256" key="16">
    <source>
        <dbReference type="ARBA" id="ARBA00031477"/>
    </source>
</evidence>
<dbReference type="FunFam" id="1.50.10.10:FF:000039">
    <property type="entry name" value="Glycogen debranching enzyme Gdb1, putative"/>
    <property type="match status" value="1"/>
</dbReference>
<dbReference type="GO" id="GO:0005737">
    <property type="term" value="C:cytoplasm"/>
    <property type="evidence" value="ECO:0007669"/>
    <property type="project" value="UniProtKB-SubCell"/>
</dbReference>
<evidence type="ECO:0000256" key="8">
    <source>
        <dbReference type="ARBA" id="ARBA00022490"/>
    </source>
</evidence>
<comment type="catalytic activity">
    <reaction evidence="1">
        <text>Transfers a segment of a (1-&gt;4)-alpha-D-glucan to a new position in an acceptor, which may be glucose or a (1-&gt;4)-alpha-D-glucan.</text>
        <dbReference type="EC" id="2.4.1.25"/>
    </reaction>
</comment>
<dbReference type="InterPro" id="IPR010401">
    <property type="entry name" value="AGL/Gdb1"/>
</dbReference>
<dbReference type="EMBL" id="CP143791">
    <property type="protein sequence ID" value="WVN91067.1"/>
    <property type="molecule type" value="Genomic_DNA"/>
</dbReference>
<dbReference type="Gene3D" id="3.20.20.80">
    <property type="entry name" value="Glycosidases"/>
    <property type="match status" value="2"/>
</dbReference>
<evidence type="ECO:0000313" key="18">
    <source>
        <dbReference type="EMBL" id="WVN91067.1"/>
    </source>
</evidence>
<dbReference type="GO" id="GO:0005980">
    <property type="term" value="P:glycogen catabolic process"/>
    <property type="evidence" value="ECO:0007669"/>
    <property type="project" value="InterPro"/>
</dbReference>
<keyword evidence="9" id="KW-0328">Glycosyltransferase</keyword>
<dbReference type="GO" id="GO:0004135">
    <property type="term" value="F:amylo-alpha-1,6-glucosidase activity"/>
    <property type="evidence" value="ECO:0007669"/>
    <property type="project" value="UniProtKB-EC"/>
</dbReference>
<reference evidence="18" key="2">
    <citation type="journal article" date="2022" name="Elife">
        <title>Obligate sexual reproduction of a homothallic fungus closely related to the Cryptococcus pathogenic species complex.</title>
        <authorList>
            <person name="Passer A.R."/>
            <person name="Clancey S.A."/>
            <person name="Shea T."/>
            <person name="David-Palma M."/>
            <person name="Averette A.F."/>
            <person name="Boekhout T."/>
            <person name="Porcel B.M."/>
            <person name="Nowrousian M."/>
            <person name="Cuomo C.A."/>
            <person name="Sun S."/>
            <person name="Heitman J."/>
            <person name="Coelho M.A."/>
        </authorList>
    </citation>
    <scope>NUCLEOTIDE SEQUENCE</scope>
    <source>
        <strain evidence="18">CBS 7841</strain>
    </source>
</reference>
<evidence type="ECO:0000256" key="14">
    <source>
        <dbReference type="ARBA" id="ARBA00023295"/>
    </source>
</evidence>
<dbReference type="InterPro" id="IPR032788">
    <property type="entry name" value="AGL_central"/>
</dbReference>
<dbReference type="EC" id="3.2.1.33" evidence="6"/>
<dbReference type="EC" id="2.4.1.25" evidence="5"/>
<evidence type="ECO:0000256" key="2">
    <source>
        <dbReference type="ARBA" id="ARBA00000927"/>
    </source>
</evidence>
<keyword evidence="11" id="KW-0378">Hydrolase</keyword>
<evidence type="ECO:0000256" key="9">
    <source>
        <dbReference type="ARBA" id="ARBA00022676"/>
    </source>
</evidence>
<dbReference type="OrthoDB" id="10248904at2759"/>
<comment type="function">
    <text evidence="3">Multifunctional enzyme acting as 1,4-alpha-D-glucan:1,4-alpha-D-glucan 4-alpha-D-glycosyltransferase and amylo-1,6-glucosidase in glycogen degradation.</text>
</comment>
<comment type="catalytic activity">
    <reaction evidence="2">
        <text>Hydrolysis of (1-&gt;6)-alpha-D-glucosidic branch linkages in glycogen phosphorylase limit dextrin.</text>
        <dbReference type="EC" id="3.2.1.33"/>
    </reaction>
</comment>
<keyword evidence="8" id="KW-0963">Cytoplasm</keyword>
<reference evidence="18" key="3">
    <citation type="submission" date="2024-01" db="EMBL/GenBank/DDBJ databases">
        <authorList>
            <person name="Coelho M.A."/>
            <person name="David-Palma M."/>
            <person name="Shea T."/>
            <person name="Sun S."/>
            <person name="Cuomo C.A."/>
            <person name="Heitman J."/>
        </authorList>
    </citation>
    <scope>NUCLEOTIDE SEQUENCE</scope>
    <source>
        <strain evidence="18">CBS 7841</strain>
    </source>
</reference>
<dbReference type="Pfam" id="PF14701">
    <property type="entry name" value="hDGE_amylase"/>
    <property type="match status" value="1"/>
</dbReference>
<evidence type="ECO:0000313" key="19">
    <source>
        <dbReference type="Proteomes" id="UP000094043"/>
    </source>
</evidence>
<dbReference type="KEGG" id="cdep:91090522"/>
<dbReference type="Pfam" id="PF14702">
    <property type="entry name" value="hGDE_central"/>
    <property type="match status" value="1"/>
</dbReference>